<gene>
    <name evidence="1" type="ORF">Plil01_001440200</name>
</gene>
<organism evidence="1 2">
    <name type="scientific">Phytophthora lilii</name>
    <dbReference type="NCBI Taxonomy" id="2077276"/>
    <lineage>
        <taxon>Eukaryota</taxon>
        <taxon>Sar</taxon>
        <taxon>Stramenopiles</taxon>
        <taxon>Oomycota</taxon>
        <taxon>Peronosporomycetes</taxon>
        <taxon>Peronosporales</taxon>
        <taxon>Peronosporaceae</taxon>
        <taxon>Phytophthora</taxon>
    </lineage>
</organism>
<dbReference type="AlphaFoldDB" id="A0A9W6X8X9"/>
<accession>A0A9W6X8X9</accession>
<evidence type="ECO:0000313" key="2">
    <source>
        <dbReference type="Proteomes" id="UP001165083"/>
    </source>
</evidence>
<comment type="caution">
    <text evidence="1">The sequence shown here is derived from an EMBL/GenBank/DDBJ whole genome shotgun (WGS) entry which is preliminary data.</text>
</comment>
<keyword evidence="2" id="KW-1185">Reference proteome</keyword>
<reference evidence="1" key="1">
    <citation type="submission" date="2023-04" db="EMBL/GenBank/DDBJ databases">
        <title>Phytophthora lilii NBRC 32176.</title>
        <authorList>
            <person name="Ichikawa N."/>
            <person name="Sato H."/>
            <person name="Tonouchi N."/>
        </authorList>
    </citation>
    <scope>NUCLEOTIDE SEQUENCE</scope>
    <source>
        <strain evidence="1">NBRC 32176</strain>
    </source>
</reference>
<protein>
    <submittedName>
        <fullName evidence="1">Unnamed protein product</fullName>
    </submittedName>
</protein>
<dbReference type="OrthoDB" id="10579730at2759"/>
<evidence type="ECO:0000313" key="1">
    <source>
        <dbReference type="EMBL" id="GMF33777.1"/>
    </source>
</evidence>
<dbReference type="EMBL" id="BSXW01001112">
    <property type="protein sequence ID" value="GMF33777.1"/>
    <property type="molecule type" value="Genomic_DNA"/>
</dbReference>
<sequence length="226" mass="24310">MSSTSSKSLDHYVVSAEALERDKEDKSLDSQELVLRVGRLLHATIIAKDVSPACLAAIERMAQLGGFSGDNVQELSRAAKTMAACIAATTTSEPIEELMTLWSVVHEAISDGFVEKAKLLFENIAANTREVHNAQSIGKLLETALYSSRDLAAVVSQGLQDGLHLLADAGAPLAKSMMKELSSHLLAIHDALSDQDWGDLCSRCSDATGVQWQTLSESAAKERESR</sequence>
<dbReference type="Proteomes" id="UP001165083">
    <property type="component" value="Unassembled WGS sequence"/>
</dbReference>
<proteinExistence type="predicted"/>
<name>A0A9W6X8X9_9STRA</name>